<dbReference type="Proteomes" id="UP001162060">
    <property type="component" value="Unassembled WGS sequence"/>
</dbReference>
<dbReference type="EMBL" id="CAKLBY020000031">
    <property type="protein sequence ID" value="CAK7907167.1"/>
    <property type="molecule type" value="Genomic_DNA"/>
</dbReference>
<name>A0AAV1T7N9_9STRA</name>
<organism evidence="1 2">
    <name type="scientific">Peronospora matthiolae</name>
    <dbReference type="NCBI Taxonomy" id="2874970"/>
    <lineage>
        <taxon>Eukaryota</taxon>
        <taxon>Sar</taxon>
        <taxon>Stramenopiles</taxon>
        <taxon>Oomycota</taxon>
        <taxon>Peronosporomycetes</taxon>
        <taxon>Peronosporales</taxon>
        <taxon>Peronosporaceae</taxon>
        <taxon>Peronospora</taxon>
    </lineage>
</organism>
<proteinExistence type="predicted"/>
<comment type="caution">
    <text evidence="1">The sequence shown here is derived from an EMBL/GenBank/DDBJ whole genome shotgun (WGS) entry which is preliminary data.</text>
</comment>
<reference evidence="1" key="1">
    <citation type="submission" date="2024-01" db="EMBL/GenBank/DDBJ databases">
        <authorList>
            <person name="Webb A."/>
        </authorList>
    </citation>
    <scope>NUCLEOTIDE SEQUENCE</scope>
    <source>
        <strain evidence="1">Pm1</strain>
    </source>
</reference>
<sequence length="81" mass="9367">MDGWMDVTDGRGLNGWCSIVDVAGVGRMHGFLAHLDALEDRHRGYPKVVQERLLRDRSVREEVKEPAHDWKRRTELLSSRP</sequence>
<evidence type="ECO:0000313" key="1">
    <source>
        <dbReference type="EMBL" id="CAK7907167.1"/>
    </source>
</evidence>
<protein>
    <submittedName>
        <fullName evidence="1">Uncharacterized protein</fullName>
    </submittedName>
</protein>
<accession>A0AAV1T7N9</accession>
<dbReference type="AlphaFoldDB" id="A0AAV1T7N9"/>
<evidence type="ECO:0000313" key="2">
    <source>
        <dbReference type="Proteomes" id="UP001162060"/>
    </source>
</evidence>
<gene>
    <name evidence="1" type="ORF">PM001_LOCUS3481</name>
</gene>